<dbReference type="CDD" id="cd18791">
    <property type="entry name" value="SF2_C_RHA"/>
    <property type="match status" value="1"/>
</dbReference>
<accession>A0A7G9R6E7</accession>
<dbReference type="InterPro" id="IPR007502">
    <property type="entry name" value="Helicase-assoc_dom"/>
</dbReference>
<evidence type="ECO:0000313" key="9">
    <source>
        <dbReference type="Proteomes" id="UP000515947"/>
    </source>
</evidence>
<dbReference type="PROSITE" id="PS51194">
    <property type="entry name" value="HELICASE_CTER"/>
    <property type="match status" value="1"/>
</dbReference>
<dbReference type="Pfam" id="PF08482">
    <property type="entry name" value="HrpB_C"/>
    <property type="match status" value="1"/>
</dbReference>
<keyword evidence="4" id="KW-0067">ATP-binding</keyword>
<evidence type="ECO:0000256" key="5">
    <source>
        <dbReference type="SAM" id="MobiDB-lite"/>
    </source>
</evidence>
<dbReference type="SMART" id="SM00490">
    <property type="entry name" value="HELICc"/>
    <property type="match status" value="1"/>
</dbReference>
<evidence type="ECO:0000313" key="8">
    <source>
        <dbReference type="EMBL" id="QNN51172.1"/>
    </source>
</evidence>
<keyword evidence="9" id="KW-1185">Reference proteome</keyword>
<dbReference type="InterPro" id="IPR014001">
    <property type="entry name" value="Helicase_ATP-bd"/>
</dbReference>
<dbReference type="InterPro" id="IPR027417">
    <property type="entry name" value="P-loop_NTPase"/>
</dbReference>
<dbReference type="PROSITE" id="PS51192">
    <property type="entry name" value="HELICASE_ATP_BIND_1"/>
    <property type="match status" value="1"/>
</dbReference>
<dbReference type="GO" id="GO:0003676">
    <property type="term" value="F:nucleic acid binding"/>
    <property type="evidence" value="ECO:0007669"/>
    <property type="project" value="InterPro"/>
</dbReference>
<dbReference type="PROSITE" id="PS00690">
    <property type="entry name" value="DEAH_ATP_HELICASE"/>
    <property type="match status" value="1"/>
</dbReference>
<dbReference type="InterPro" id="IPR010225">
    <property type="entry name" value="HrpB"/>
</dbReference>
<evidence type="ECO:0000259" key="6">
    <source>
        <dbReference type="PROSITE" id="PS51192"/>
    </source>
</evidence>
<dbReference type="SMART" id="SM00487">
    <property type="entry name" value="DEXDc"/>
    <property type="match status" value="1"/>
</dbReference>
<evidence type="ECO:0000256" key="2">
    <source>
        <dbReference type="ARBA" id="ARBA00022801"/>
    </source>
</evidence>
<dbReference type="InterPro" id="IPR001650">
    <property type="entry name" value="Helicase_C-like"/>
</dbReference>
<dbReference type="RefSeq" id="WP_187577013.1">
    <property type="nucleotide sequence ID" value="NZ_CP060713.1"/>
</dbReference>
<keyword evidence="3 8" id="KW-0347">Helicase</keyword>
<dbReference type="PIRSF" id="PIRSF005496">
    <property type="entry name" value="ATP_hel_hrpB"/>
    <property type="match status" value="1"/>
</dbReference>
<evidence type="ECO:0000259" key="7">
    <source>
        <dbReference type="PROSITE" id="PS51194"/>
    </source>
</evidence>
<dbReference type="NCBIfam" id="TIGR01970">
    <property type="entry name" value="DEAH_box_HrpB"/>
    <property type="match status" value="1"/>
</dbReference>
<feature type="domain" description="Helicase C-terminal" evidence="7">
    <location>
        <begin position="242"/>
        <end position="402"/>
    </location>
</feature>
<sequence length="862" mass="91542">MRVRHTAGVSDPLRNLLAAPPDLPVTAGLAALVEALRTRGVAVVHAPPGTGKTTLVPPAVAEVVVGRVVVTQPSRIAARAAARRLAHLLGEPVGETVGYSVRGDRRSSRRTRVEIVTTGLLLRRIQHDPELVGVGAVVLDEVHERHLDADLTLALLIDVRANLREDLSLVAMSATVEAERTAALLGRGDDPDGPDDLWGAPVIRVPGALHPVQTVWCPLPAGVRRTDDRGITPAFHDHVAATVRRALVGHEGDVLVFVPGVAEVEATVRRLAGVDASVHALHGRLSGAEQDRALSEGPRRRVIVSTAVAESSLTVPGVRVVVDAGFSREPRTDHRRGLASLVTVAVSRAAAEQRAGRAGRLGPGTVLRCWSEAEHAHLAAHPEPEIATADLTAFALEVACWGSHDVRDMALLDQPPVHALSAAKEVLVGLGAMTEDGRATPRGRVIAGVPTDPRLARALIDGAGLVGARRASEVVAMLSEDVRAPGGDLVAALRSLRADQRAGSWRRQVTRLEGVVAKQGAARDRTGASGHARALTDDVAVGLVVALAHPDRIARKRSDTSSYLMASGTGAALDSRAPGPLAGLEWLAVGDAQRRPGQPEAQIRAAAPLTEDLALEAAGSLWTEVDEVTWTGGRVLARRRTLLGAIELSSTPLSDPPAHAVSDAIREAVASEGIALLTWTEAATKLRARLDFLHRALGDPWPDVSDAALTQNLDSWLGLQLARVRSAQDLRRIDVTAALRAMVPWPEAGRLNDLAPERVEVPSGSSVRIDYSQDQPVLAVRLQEVFGWTAAPVLADGRVPLLLHLLSPARRPAAVTADLESFWENGYPGVRADLRGRYPKHAWPEDPRSAPATARTNRARRS</sequence>
<dbReference type="PANTHER" id="PTHR43519:SF1">
    <property type="entry name" value="ATP-DEPENDENT RNA HELICASE HRPB"/>
    <property type="match status" value="1"/>
</dbReference>
<dbReference type="Gene3D" id="3.40.50.300">
    <property type="entry name" value="P-loop containing nucleotide triphosphate hydrolases"/>
    <property type="match status" value="2"/>
</dbReference>
<dbReference type="EMBL" id="CP060713">
    <property type="protein sequence ID" value="QNN51172.1"/>
    <property type="molecule type" value="Genomic_DNA"/>
</dbReference>
<evidence type="ECO:0000256" key="3">
    <source>
        <dbReference type="ARBA" id="ARBA00022806"/>
    </source>
</evidence>
<dbReference type="Proteomes" id="UP000515947">
    <property type="component" value="Chromosome"/>
</dbReference>
<dbReference type="GO" id="GO:0005524">
    <property type="term" value="F:ATP binding"/>
    <property type="evidence" value="ECO:0007669"/>
    <property type="project" value="UniProtKB-KW"/>
</dbReference>
<dbReference type="KEGG" id="nmes:H9L09_10945"/>
<feature type="domain" description="Helicase ATP-binding" evidence="6">
    <location>
        <begin position="33"/>
        <end position="194"/>
    </location>
</feature>
<name>A0A7G9R6E7_9ACTN</name>
<dbReference type="PANTHER" id="PTHR43519">
    <property type="entry name" value="ATP-DEPENDENT RNA HELICASE HRPB"/>
    <property type="match status" value="1"/>
</dbReference>
<dbReference type="AlphaFoldDB" id="A0A7G9R6E7"/>
<gene>
    <name evidence="8" type="primary">hrpB</name>
    <name evidence="8" type="ORF">H9L09_10945</name>
</gene>
<organism evidence="8 9">
    <name type="scientific">Nocardioides mesophilus</name>
    <dbReference type="NCBI Taxonomy" id="433659"/>
    <lineage>
        <taxon>Bacteria</taxon>
        <taxon>Bacillati</taxon>
        <taxon>Actinomycetota</taxon>
        <taxon>Actinomycetes</taxon>
        <taxon>Propionibacteriales</taxon>
        <taxon>Nocardioidaceae</taxon>
        <taxon>Nocardioides</taxon>
    </lineage>
</organism>
<dbReference type="Pfam" id="PF00270">
    <property type="entry name" value="DEAD"/>
    <property type="match status" value="1"/>
</dbReference>
<dbReference type="InterPro" id="IPR002464">
    <property type="entry name" value="DNA/RNA_helicase_DEAH_CS"/>
</dbReference>
<dbReference type="Gene3D" id="1.20.120.1080">
    <property type="match status" value="1"/>
</dbReference>
<dbReference type="SUPFAM" id="SSF52540">
    <property type="entry name" value="P-loop containing nucleoside triphosphate hydrolases"/>
    <property type="match status" value="1"/>
</dbReference>
<feature type="compositionally biased region" description="Basic and acidic residues" evidence="5">
    <location>
        <begin position="839"/>
        <end position="848"/>
    </location>
</feature>
<proteinExistence type="predicted"/>
<dbReference type="Pfam" id="PF00271">
    <property type="entry name" value="Helicase_C"/>
    <property type="match status" value="1"/>
</dbReference>
<dbReference type="SMART" id="SM00847">
    <property type="entry name" value="HA2"/>
    <property type="match status" value="1"/>
</dbReference>
<keyword evidence="2" id="KW-0378">Hydrolase</keyword>
<evidence type="ECO:0000256" key="4">
    <source>
        <dbReference type="ARBA" id="ARBA00022840"/>
    </source>
</evidence>
<keyword evidence="1" id="KW-0547">Nucleotide-binding</keyword>
<dbReference type="InterPro" id="IPR011545">
    <property type="entry name" value="DEAD/DEAH_box_helicase_dom"/>
</dbReference>
<dbReference type="InterPro" id="IPR013689">
    <property type="entry name" value="RNA_helicase_ATP-dep_HrpB_C"/>
</dbReference>
<reference evidence="8 9" key="1">
    <citation type="submission" date="2020-08" db="EMBL/GenBank/DDBJ databases">
        <title>Genome sequence of Nocardioides mesophilus KACC 16243T.</title>
        <authorList>
            <person name="Hyun D.-W."/>
            <person name="Bae J.-W."/>
        </authorList>
    </citation>
    <scope>NUCLEOTIDE SEQUENCE [LARGE SCALE GENOMIC DNA]</scope>
    <source>
        <strain evidence="8 9">KACC 16243</strain>
    </source>
</reference>
<feature type="region of interest" description="Disordered" evidence="5">
    <location>
        <begin position="839"/>
        <end position="862"/>
    </location>
</feature>
<dbReference type="GO" id="GO:0004386">
    <property type="term" value="F:helicase activity"/>
    <property type="evidence" value="ECO:0007669"/>
    <property type="project" value="UniProtKB-KW"/>
</dbReference>
<evidence type="ECO:0000256" key="1">
    <source>
        <dbReference type="ARBA" id="ARBA00022741"/>
    </source>
</evidence>
<protein>
    <submittedName>
        <fullName evidence="8">ATP-dependent helicase HrpB</fullName>
    </submittedName>
</protein>
<dbReference type="GO" id="GO:0016787">
    <property type="term" value="F:hydrolase activity"/>
    <property type="evidence" value="ECO:0007669"/>
    <property type="project" value="UniProtKB-KW"/>
</dbReference>